<dbReference type="AlphaFoldDB" id="A0A382T4Q8"/>
<dbReference type="EMBL" id="UINC01133920">
    <property type="protein sequence ID" value="SVD17139.1"/>
    <property type="molecule type" value="Genomic_DNA"/>
</dbReference>
<dbReference type="InterPro" id="IPR011990">
    <property type="entry name" value="TPR-like_helical_dom_sf"/>
</dbReference>
<organism evidence="3">
    <name type="scientific">marine metagenome</name>
    <dbReference type="NCBI Taxonomy" id="408172"/>
    <lineage>
        <taxon>unclassified sequences</taxon>
        <taxon>metagenomes</taxon>
        <taxon>ecological metagenomes</taxon>
    </lineage>
</organism>
<dbReference type="PANTHER" id="PTHR34700:SF4">
    <property type="entry name" value="PHAGE-LIKE ELEMENT PBSX PROTEIN XKDP"/>
    <property type="match status" value="1"/>
</dbReference>
<dbReference type="Gene3D" id="1.25.40.10">
    <property type="entry name" value="Tetratricopeptide repeat domain"/>
    <property type="match status" value="1"/>
</dbReference>
<dbReference type="InterPro" id="IPR036779">
    <property type="entry name" value="LysM_dom_sf"/>
</dbReference>
<sequence>MGCGSSEILVNEESDPAYERGRAHLRQGGEEEALDEFLSVTRRIVKSPQSHLEVGRLLMKVENRLDPVAAIYHYRRFLELSPDSKEAPTVEQLILTAEREIIRKLPGEPYAGHLDALRLREDNVRLNRELADLRVRLGYPLEPVAATPGREGSPDVKPNPPDPKPASPPKPPTPRSYVVKQGDSLYAISRKFYGDSAHIELIFNANRDVLPSRNSLKIGQTLRIPPRPSVP</sequence>
<dbReference type="InterPro" id="IPR052196">
    <property type="entry name" value="Bact_Kbp"/>
</dbReference>
<dbReference type="InterPro" id="IPR018392">
    <property type="entry name" value="LysM"/>
</dbReference>
<gene>
    <name evidence="3" type="ORF">METZ01_LOCUS369993</name>
</gene>
<accession>A0A382T4Q8</accession>
<reference evidence="3" key="1">
    <citation type="submission" date="2018-05" db="EMBL/GenBank/DDBJ databases">
        <authorList>
            <person name="Lanie J.A."/>
            <person name="Ng W.-L."/>
            <person name="Kazmierczak K.M."/>
            <person name="Andrzejewski T.M."/>
            <person name="Davidsen T.M."/>
            <person name="Wayne K.J."/>
            <person name="Tettelin H."/>
            <person name="Glass J.I."/>
            <person name="Rusch D."/>
            <person name="Podicherti R."/>
            <person name="Tsui H.-C.T."/>
            <person name="Winkler M.E."/>
        </authorList>
    </citation>
    <scope>NUCLEOTIDE SEQUENCE</scope>
</reference>
<proteinExistence type="predicted"/>
<dbReference type="Gene3D" id="3.10.350.10">
    <property type="entry name" value="LysM domain"/>
    <property type="match status" value="1"/>
</dbReference>
<dbReference type="PROSITE" id="PS51782">
    <property type="entry name" value="LYSM"/>
    <property type="match status" value="1"/>
</dbReference>
<dbReference type="CDD" id="cd00118">
    <property type="entry name" value="LysM"/>
    <property type="match status" value="1"/>
</dbReference>
<protein>
    <recommendedName>
        <fullName evidence="2">LysM domain-containing protein</fullName>
    </recommendedName>
</protein>
<dbReference type="PANTHER" id="PTHR34700">
    <property type="entry name" value="POTASSIUM BINDING PROTEIN KBP"/>
    <property type="match status" value="1"/>
</dbReference>
<feature type="domain" description="LysM" evidence="2">
    <location>
        <begin position="175"/>
        <end position="224"/>
    </location>
</feature>
<dbReference type="SUPFAM" id="SSF54106">
    <property type="entry name" value="LysM domain"/>
    <property type="match status" value="1"/>
</dbReference>
<evidence type="ECO:0000256" key="1">
    <source>
        <dbReference type="SAM" id="MobiDB-lite"/>
    </source>
</evidence>
<dbReference type="Pfam" id="PF01476">
    <property type="entry name" value="LysM"/>
    <property type="match status" value="1"/>
</dbReference>
<name>A0A382T4Q8_9ZZZZ</name>
<evidence type="ECO:0000313" key="3">
    <source>
        <dbReference type="EMBL" id="SVD17139.1"/>
    </source>
</evidence>
<feature type="region of interest" description="Disordered" evidence="1">
    <location>
        <begin position="143"/>
        <end position="177"/>
    </location>
</feature>
<feature type="compositionally biased region" description="Pro residues" evidence="1">
    <location>
        <begin position="157"/>
        <end position="174"/>
    </location>
</feature>
<dbReference type="SUPFAM" id="SSF48452">
    <property type="entry name" value="TPR-like"/>
    <property type="match status" value="1"/>
</dbReference>
<evidence type="ECO:0000259" key="2">
    <source>
        <dbReference type="PROSITE" id="PS51782"/>
    </source>
</evidence>
<dbReference type="SMART" id="SM00257">
    <property type="entry name" value="LysM"/>
    <property type="match status" value="1"/>
</dbReference>